<organism evidence="4 5">
    <name type="scientific">Daedalea quercina L-15889</name>
    <dbReference type="NCBI Taxonomy" id="1314783"/>
    <lineage>
        <taxon>Eukaryota</taxon>
        <taxon>Fungi</taxon>
        <taxon>Dikarya</taxon>
        <taxon>Basidiomycota</taxon>
        <taxon>Agaricomycotina</taxon>
        <taxon>Agaricomycetes</taxon>
        <taxon>Polyporales</taxon>
        <taxon>Fomitopsis</taxon>
    </lineage>
</organism>
<dbReference type="InterPro" id="IPR013120">
    <property type="entry name" value="FAR_NAD-bd"/>
</dbReference>
<dbReference type="Pfam" id="PF07993">
    <property type="entry name" value="NAD_binding_4"/>
    <property type="match status" value="1"/>
</dbReference>
<keyword evidence="1" id="KW-0596">Phosphopantetheine</keyword>
<dbReference type="PANTHER" id="PTHR43439">
    <property type="entry name" value="PHENYLACETATE-COENZYME A LIGASE"/>
    <property type="match status" value="1"/>
</dbReference>
<dbReference type="SUPFAM" id="SSF56801">
    <property type="entry name" value="Acetyl-CoA synthetase-like"/>
    <property type="match status" value="1"/>
</dbReference>
<dbReference type="Pfam" id="PF00501">
    <property type="entry name" value="AMP-binding"/>
    <property type="match status" value="1"/>
</dbReference>
<dbReference type="InterPro" id="IPR042099">
    <property type="entry name" value="ANL_N_sf"/>
</dbReference>
<dbReference type="Gene3D" id="3.40.50.720">
    <property type="entry name" value="NAD(P)-binding Rossmann-like Domain"/>
    <property type="match status" value="1"/>
</dbReference>
<dbReference type="Proteomes" id="UP000076727">
    <property type="component" value="Unassembled WGS sequence"/>
</dbReference>
<protein>
    <submittedName>
        <fullName evidence="4">Acetyl-CoA synthetase-like protein</fullName>
    </submittedName>
</protein>
<dbReference type="Gene3D" id="3.40.50.12780">
    <property type="entry name" value="N-terminal domain of ligase-like"/>
    <property type="match status" value="1"/>
</dbReference>
<dbReference type="EMBL" id="KV429091">
    <property type="protein sequence ID" value="KZT66300.1"/>
    <property type="molecule type" value="Genomic_DNA"/>
</dbReference>
<evidence type="ECO:0000313" key="5">
    <source>
        <dbReference type="Proteomes" id="UP000076727"/>
    </source>
</evidence>
<keyword evidence="2" id="KW-0597">Phosphoprotein</keyword>
<evidence type="ECO:0000256" key="1">
    <source>
        <dbReference type="ARBA" id="ARBA00022450"/>
    </source>
</evidence>
<dbReference type="GO" id="GO:0031177">
    <property type="term" value="F:phosphopantetheine binding"/>
    <property type="evidence" value="ECO:0007669"/>
    <property type="project" value="InterPro"/>
</dbReference>
<feature type="domain" description="Polyketide synthase-like phosphopantetheine-binding" evidence="3">
    <location>
        <begin position="590"/>
        <end position="665"/>
    </location>
</feature>
<evidence type="ECO:0000259" key="3">
    <source>
        <dbReference type="SMART" id="SM00823"/>
    </source>
</evidence>
<dbReference type="SUPFAM" id="SSF51735">
    <property type="entry name" value="NAD(P)-binding Rossmann-fold domains"/>
    <property type="match status" value="1"/>
</dbReference>
<dbReference type="InterPro" id="IPR051414">
    <property type="entry name" value="Adenylate-forming_Reductase"/>
</dbReference>
<proteinExistence type="predicted"/>
<dbReference type="InterPro" id="IPR036291">
    <property type="entry name" value="NAD(P)-bd_dom_sf"/>
</dbReference>
<dbReference type="SUPFAM" id="SSF47336">
    <property type="entry name" value="ACP-like"/>
    <property type="match status" value="1"/>
</dbReference>
<dbReference type="Pfam" id="PF23562">
    <property type="entry name" value="AMP-binding_C_3"/>
    <property type="match status" value="1"/>
</dbReference>
<dbReference type="InterPro" id="IPR000873">
    <property type="entry name" value="AMP-dep_synth/lig_dom"/>
</dbReference>
<sequence length="1101" mass="121122">MPTRRAVPPAPETQALSSPTFRLPPLDGSVSFPELYDWHGIHNPGHRVFVFPCGDGSVREILYPEAARAIHVGAKIIASRMGSDADTEDRAVIGIVAASDVIPYYITEVSIMRANHIVFPISPRNSPAAIAHLIHKANIKHILVGRDHAMQNLVEGALHLLRAQYQDTAVPGTSHMPAFDELFVEGDQGEPLTSVLPFKYRGPDSPVLFLHSSGSTAFPKPIMYTDHRMLLFCMIPFYGEQDLTGIVFSMHMMPMFHGMGMALMLWTASCGLVMSTFEPGGHVLATTPKAILDAARASGSDYLFSVPAVIEAWSRDPDSVKWLSTRHGVLFGGGPLNKTVGDFMTAHGVKMFVQYGCTEGGIMSVMLPAAEPGADWEYFKLSPILKAHMEPFGDNTYEFVIVCSERSQTNVVNTKVDGIDAYATSDLLVPHPTKPGFWRVFGRVDDQIMHSTGEKTNPGPLESMLNQDPHVQASVMFGRARFQAGVLVDPKPQFKFDPANEKQVAEFRNKIWPTIERMNAFAPQHSRLFKEMILVAKPDKPFTYTAKNTARRQAVINDYEDEINALYDTVAESTQSSIPTPEVWDLVATTDFVREVVGKVLRSSVQDDDDLFQNGCDSLQATWIRNTILRALRDSAQLDTRAISGSFVYENPSITQLAEFVHSLVSGSYGGVDDSPTAKADTMRRMAEKYTADLKPGTAVSQEDVIKLDGDVVLVTGTTGSLGCFILSSLIEDSKVSKIYALNRVTDGTGTLLERQRKAFESRGLNSSLLELKRVVLLEGDTAEEWLGLQEATYDEIRHSLTHIIHNAWRVDFNLALASFEPNIKGLRRLVDLALSTARPSKLVFTSSVGILRHYEGTQPIPEVPVAAEVAIGNGYVQSKWVSEEILLRAAEHTSLRPTIVRVGQICGGKTGTWNANEWFPLMVRSCGALGCFAKDSRDVDWIPVEIAAKVICEFRYGDNASTQIAHLVHSRPVAWSSIATVVSQELSVPLLTYEEWLAKLESRAGTHPDQIDSGHGGTEKHLSMEILQEVPALRLLPFFRALGQGQRGEGNALGFPKLDTSNAVAASPTLADLGVAQVTPDVVERWLDSWRKNGYVTVKV</sequence>
<evidence type="ECO:0000313" key="4">
    <source>
        <dbReference type="EMBL" id="KZT66300.1"/>
    </source>
</evidence>
<dbReference type="AlphaFoldDB" id="A0A165MZ13"/>
<name>A0A165MZ13_9APHY</name>
<dbReference type="SMART" id="SM00823">
    <property type="entry name" value="PKS_PP"/>
    <property type="match status" value="1"/>
</dbReference>
<dbReference type="InterPro" id="IPR036736">
    <property type="entry name" value="ACP-like_sf"/>
</dbReference>
<keyword evidence="5" id="KW-1185">Reference proteome</keyword>
<accession>A0A165MZ13</accession>
<reference evidence="4 5" key="1">
    <citation type="journal article" date="2016" name="Mol. Biol. Evol.">
        <title>Comparative Genomics of Early-Diverging Mushroom-Forming Fungi Provides Insights into the Origins of Lignocellulose Decay Capabilities.</title>
        <authorList>
            <person name="Nagy L.G."/>
            <person name="Riley R."/>
            <person name="Tritt A."/>
            <person name="Adam C."/>
            <person name="Daum C."/>
            <person name="Floudas D."/>
            <person name="Sun H."/>
            <person name="Yadav J.S."/>
            <person name="Pangilinan J."/>
            <person name="Larsson K.H."/>
            <person name="Matsuura K."/>
            <person name="Barry K."/>
            <person name="Labutti K."/>
            <person name="Kuo R."/>
            <person name="Ohm R.A."/>
            <person name="Bhattacharya S.S."/>
            <person name="Shirouzu T."/>
            <person name="Yoshinaga Y."/>
            <person name="Martin F.M."/>
            <person name="Grigoriev I.V."/>
            <person name="Hibbett D.S."/>
        </authorList>
    </citation>
    <scope>NUCLEOTIDE SEQUENCE [LARGE SCALE GENOMIC DNA]</scope>
    <source>
        <strain evidence="4 5">L-15889</strain>
    </source>
</reference>
<dbReference type="PANTHER" id="PTHR43439:SF2">
    <property type="entry name" value="ENZYME, PUTATIVE (JCVI)-RELATED"/>
    <property type="match status" value="1"/>
</dbReference>
<gene>
    <name evidence="4" type="ORF">DAEQUDRAFT_730417</name>
</gene>
<evidence type="ECO:0000256" key="2">
    <source>
        <dbReference type="ARBA" id="ARBA00022553"/>
    </source>
</evidence>
<dbReference type="InterPro" id="IPR020806">
    <property type="entry name" value="PKS_PP-bd"/>
</dbReference>
<dbReference type="STRING" id="1314783.A0A165MZ13"/>
<dbReference type="Gene3D" id="1.10.1200.10">
    <property type="entry name" value="ACP-like"/>
    <property type="match status" value="1"/>
</dbReference>
<dbReference type="OrthoDB" id="429813at2759"/>